<dbReference type="GeneID" id="20098503"/>
<proteinExistence type="inferred from homology"/>
<evidence type="ECO:0000256" key="1">
    <source>
        <dbReference type="ARBA" id="ARBA00022561"/>
    </source>
</evidence>
<name>A0A075CZJ3_9BETA</name>
<dbReference type="InterPro" id="IPR002690">
    <property type="entry name" value="Herpes_capsid_2"/>
</dbReference>
<keyword evidence="2" id="KW-1048">Host nucleus</keyword>
<evidence type="ECO:0000313" key="4">
    <source>
        <dbReference type="EMBL" id="AHC02773.1"/>
    </source>
</evidence>
<protein>
    <submittedName>
        <fullName evidence="4">Capsid triplex subunit 2</fullName>
    </submittedName>
</protein>
<dbReference type="Pfam" id="PF01802">
    <property type="entry name" value="Herpes_V23"/>
    <property type="match status" value="1"/>
</dbReference>
<evidence type="ECO:0000256" key="3">
    <source>
        <dbReference type="ARBA" id="ARBA00022844"/>
    </source>
</evidence>
<keyword evidence="1" id="KW-0167">Capsid protein</keyword>
<dbReference type="KEGG" id="vg:20098503"/>
<dbReference type="GO" id="GO:0019028">
    <property type="term" value="C:viral capsid"/>
    <property type="evidence" value="ECO:0007669"/>
    <property type="project" value="UniProtKB-KW"/>
</dbReference>
<evidence type="ECO:0000313" key="5">
    <source>
        <dbReference type="Proteomes" id="UP000152474"/>
    </source>
</evidence>
<dbReference type="EMBL" id="KF921519">
    <property type="protein sequence ID" value="AHC02773.1"/>
    <property type="molecule type" value="Genomic_DNA"/>
</dbReference>
<dbReference type="OrthoDB" id="8093at10239"/>
<reference evidence="4 5" key="1">
    <citation type="submission" date="2013-11" db="EMBL/GenBank/DDBJ databases">
        <title>Genome sequence of elephant endotheliotropic herpesvirus 5.</title>
        <authorList>
            <person name="Wilkie G.S."/>
            <person name="Davison A.J."/>
            <person name="Denk D."/>
            <person name="Kerr K."/>
            <person name="Redrobe S."/>
            <person name="Steinbach F."/>
            <person name="Dastjerdi A."/>
        </authorList>
    </citation>
    <scope>NUCLEOTIDE SEQUENCE [LARGE SCALE GENOMIC DNA]</scope>
    <source>
        <strain evidence="4 5">Vijay</strain>
    </source>
</reference>
<dbReference type="RefSeq" id="YP_009051993.1">
    <property type="nucleotide sequence ID" value="NC_024696.1"/>
</dbReference>
<keyword evidence="5" id="KW-1185">Reference proteome</keyword>
<dbReference type="Proteomes" id="UP000152474">
    <property type="component" value="Segment"/>
</dbReference>
<dbReference type="HAMAP" id="MF_04019">
    <property type="entry name" value="HSV_TRX2"/>
    <property type="match status" value="1"/>
</dbReference>
<dbReference type="GO" id="GO:0005198">
    <property type="term" value="F:structural molecule activity"/>
    <property type="evidence" value="ECO:0007669"/>
    <property type="project" value="InterPro"/>
</dbReference>
<evidence type="ECO:0000256" key="2">
    <source>
        <dbReference type="ARBA" id="ARBA00022562"/>
    </source>
</evidence>
<keyword evidence="3" id="KW-0946">Virion</keyword>
<sequence>MNEVKCVFETKLSPGDVAKLNRIVGAVIPVTRCAPLLSPSDVGLHRHVSHRTDYGKLHMALNMMYPTVLRKLEGNQMVMTPMQHGQVYTIRNTGPFSWEIGDRLAMIPPVFSIEHTTIMQTPSWDLMLPIVVPVQVAKEINIRNIVITLMSLNRPGRDVEISQEARRIRFRDVTIDIPTTLDTRQLNSVRNVCLALALITNVAPSLLQQYVPRLALAETDVLLVKCYDLLKKLDLPGDGNGGEPPNIPNEIQRMSGLLNLITYVNSIVTENSLFIVNDITPDNKMATCTFTL</sequence>
<gene>
    <name evidence="4" type="primary">U56</name>
</gene>
<accession>A0A075CZJ3</accession>
<organism evidence="4 5">
    <name type="scientific">Elephant endotheliotropic herpesvirus 5</name>
    <dbReference type="NCBI Taxonomy" id="768738"/>
    <lineage>
        <taxon>Viruses</taxon>
        <taxon>Duplodnaviria</taxon>
        <taxon>Heunggongvirae</taxon>
        <taxon>Peploviricota</taxon>
        <taxon>Herviviricetes</taxon>
        <taxon>Herpesvirales</taxon>
        <taxon>Orthoherpesviridae</taxon>
        <taxon>Betaherpesvirinae</taxon>
        <taxon>Proboscivirus</taxon>
    </lineage>
</organism>